<keyword evidence="8 10" id="KW-0131">Cell cycle</keyword>
<reference evidence="15" key="1">
    <citation type="submission" date="2008-06" db="EMBL/GenBank/DDBJ databases">
        <title>Complete sequence of Chlorobium phaeobacteroides BS1.</title>
        <authorList>
            <consortium name="US DOE Joint Genome Institute"/>
            <person name="Lucas S."/>
            <person name="Copeland A."/>
            <person name="Lapidus A."/>
            <person name="Glavina del Rio T."/>
            <person name="Dalin E."/>
            <person name="Tice H."/>
            <person name="Bruce D."/>
            <person name="Goodwin L."/>
            <person name="Pitluck S."/>
            <person name="Schmutz J."/>
            <person name="Larimer F."/>
            <person name="Land M."/>
            <person name="Hauser L."/>
            <person name="Kyrpides N."/>
            <person name="Ovchinnikova G."/>
            <person name="Li T."/>
            <person name="Liu Z."/>
            <person name="Zhao F."/>
            <person name="Overmann J."/>
            <person name="Bryant D.A."/>
            <person name="Richardson P."/>
        </authorList>
    </citation>
    <scope>NUCLEOTIDE SEQUENCE [LARGE SCALE GENOMIC DNA]</scope>
    <source>
        <strain evidence="15">BS1</strain>
    </source>
</reference>
<name>B3EQC2_CHLPB</name>
<dbReference type="STRING" id="331678.Cphamn1_2526"/>
<dbReference type="SUPFAM" id="SSF53244">
    <property type="entry name" value="MurD-like peptide ligases, peptide-binding domain"/>
    <property type="match status" value="1"/>
</dbReference>
<dbReference type="KEGG" id="cpb:Cphamn1_2526"/>
<dbReference type="InterPro" id="IPR036615">
    <property type="entry name" value="Mur_ligase_C_dom_sf"/>
</dbReference>
<evidence type="ECO:0000256" key="4">
    <source>
        <dbReference type="ARBA" id="ARBA00022741"/>
    </source>
</evidence>
<dbReference type="AlphaFoldDB" id="B3EQC2"/>
<feature type="domain" description="Mur ligase N-terminal catalytic" evidence="12">
    <location>
        <begin position="38"/>
        <end position="114"/>
    </location>
</feature>
<comment type="subcellular location">
    <subcellularLocation>
        <location evidence="10 11">Cytoplasm</location>
    </subcellularLocation>
</comment>
<dbReference type="EMBL" id="CP001101">
    <property type="protein sequence ID" value="ACE05420.1"/>
    <property type="molecule type" value="Genomic_DNA"/>
</dbReference>
<evidence type="ECO:0000256" key="1">
    <source>
        <dbReference type="ARBA" id="ARBA00022490"/>
    </source>
</evidence>
<dbReference type="Gene3D" id="3.90.190.20">
    <property type="entry name" value="Mur ligase, C-terminal domain"/>
    <property type="match status" value="1"/>
</dbReference>
<comment type="pathway">
    <text evidence="10 11">Cell wall biogenesis; peptidoglycan biosynthesis.</text>
</comment>
<keyword evidence="7 10" id="KW-0573">Peptidoglycan synthesis</keyword>
<dbReference type="InterPro" id="IPR013221">
    <property type="entry name" value="Mur_ligase_cen"/>
</dbReference>
<feature type="domain" description="Mur ligase central" evidence="14">
    <location>
        <begin position="125"/>
        <end position="312"/>
    </location>
</feature>
<accession>B3EQC2</accession>
<dbReference type="NCBIfam" id="TIGR01143">
    <property type="entry name" value="murF"/>
    <property type="match status" value="1"/>
</dbReference>
<keyword evidence="9 10" id="KW-0961">Cell wall biogenesis/degradation</keyword>
<dbReference type="Gene3D" id="3.40.1190.10">
    <property type="entry name" value="Mur-like, catalytic domain"/>
    <property type="match status" value="1"/>
</dbReference>
<dbReference type="HAMAP" id="MF_02019">
    <property type="entry name" value="MurF"/>
    <property type="match status" value="1"/>
</dbReference>
<dbReference type="GO" id="GO:0005524">
    <property type="term" value="F:ATP binding"/>
    <property type="evidence" value="ECO:0007669"/>
    <property type="project" value="UniProtKB-UniRule"/>
</dbReference>
<comment type="similarity">
    <text evidence="10">Belongs to the MurCDEF family. MurF subfamily.</text>
</comment>
<dbReference type="Pfam" id="PF08245">
    <property type="entry name" value="Mur_ligase_M"/>
    <property type="match status" value="1"/>
</dbReference>
<evidence type="ECO:0000313" key="15">
    <source>
        <dbReference type="EMBL" id="ACE05420.1"/>
    </source>
</evidence>
<dbReference type="Gene3D" id="3.40.1390.10">
    <property type="entry name" value="MurE/MurF, N-terminal domain"/>
    <property type="match status" value="1"/>
</dbReference>
<organism evidence="15">
    <name type="scientific">Chlorobium phaeobacteroides (strain BS1)</name>
    <dbReference type="NCBI Taxonomy" id="331678"/>
    <lineage>
        <taxon>Bacteria</taxon>
        <taxon>Pseudomonadati</taxon>
        <taxon>Chlorobiota</taxon>
        <taxon>Chlorobiia</taxon>
        <taxon>Chlorobiales</taxon>
        <taxon>Chlorobiaceae</taxon>
        <taxon>Chlorobium/Pelodictyon group</taxon>
        <taxon>Chlorobium</taxon>
    </lineage>
</organism>
<proteinExistence type="inferred from homology"/>
<gene>
    <name evidence="10" type="primary">murF</name>
    <name evidence="15" type="ordered locus">Cphamn1_2526</name>
</gene>
<keyword evidence="4 10" id="KW-0547">Nucleotide-binding</keyword>
<evidence type="ECO:0000256" key="10">
    <source>
        <dbReference type="HAMAP-Rule" id="MF_02019"/>
    </source>
</evidence>
<comment type="function">
    <text evidence="10 11">Involved in cell wall formation. Catalyzes the final step in the synthesis of UDP-N-acetylmuramoyl-pentapeptide, the precursor of murein.</text>
</comment>
<dbReference type="UniPathway" id="UPA00219"/>
<dbReference type="SUPFAM" id="SSF53623">
    <property type="entry name" value="MurD-like peptide ligases, catalytic domain"/>
    <property type="match status" value="1"/>
</dbReference>
<dbReference type="Pfam" id="PF02875">
    <property type="entry name" value="Mur_ligase_C"/>
    <property type="match status" value="1"/>
</dbReference>
<feature type="binding site" evidence="10">
    <location>
        <begin position="127"/>
        <end position="133"/>
    </location>
    <ligand>
        <name>ATP</name>
        <dbReference type="ChEBI" id="CHEBI:30616"/>
    </ligand>
</feature>
<keyword evidence="2 10" id="KW-0436">Ligase</keyword>
<keyword evidence="1 10" id="KW-0963">Cytoplasm</keyword>
<evidence type="ECO:0000256" key="9">
    <source>
        <dbReference type="ARBA" id="ARBA00023316"/>
    </source>
</evidence>
<evidence type="ECO:0000256" key="7">
    <source>
        <dbReference type="ARBA" id="ARBA00022984"/>
    </source>
</evidence>
<dbReference type="eggNOG" id="COG0770">
    <property type="taxonomic scope" value="Bacteria"/>
</dbReference>
<dbReference type="Pfam" id="PF01225">
    <property type="entry name" value="Mur_ligase"/>
    <property type="match status" value="1"/>
</dbReference>
<dbReference type="InterPro" id="IPR000713">
    <property type="entry name" value="Mur_ligase_N"/>
</dbReference>
<dbReference type="EC" id="6.3.2.10" evidence="10 11"/>
<evidence type="ECO:0000256" key="11">
    <source>
        <dbReference type="RuleBase" id="RU004136"/>
    </source>
</evidence>
<sequence length="478" mass="51683">MEQHETMNACLQREDFEKNGQLSGFAPDDPVIFQEPTVVIDSREITGGEIFVALKGEQTDGHHFVRQAFEKGAACAIVSREWFSRQGSSAHEAGARYLVTADTTEAMQRLAALYRLKFAIPVIGIGGSNGKTTTKEMTASVLRARYSVHMSEGNFNNHLGVPLTLFGLREKHEVAVVEMGINHPGEMELLAEIAAPTHGMLTNIGHEHLEFLRDLDGVANAETALYRYVQKSGGVVFVNREDSRLTEAAAGIPSTVGYGIALEGEGFWAEDIRMDNLGRALFTLCSSAGNAPVTLGFAGRHNVSNAVAAATVGFHFGLTQEEIAGGLERLKPEEGWKRLEFQRAGGITIVNDTYNANPDSVRNALDLLCELPVTGKRVAVIGDMLELGGVSSPEHEEIGRYAASLDGLDAFYTFGEQAALCCRTAGMKCAGHFMDHGELQHLLHESLSPGDVLLLKGSRGMKLERVAEGLMNLSGPDQ</sequence>
<dbReference type="GO" id="GO:0008360">
    <property type="term" value="P:regulation of cell shape"/>
    <property type="evidence" value="ECO:0007669"/>
    <property type="project" value="UniProtKB-KW"/>
</dbReference>
<feature type="domain" description="Mur ligase C-terminal" evidence="13">
    <location>
        <begin position="338"/>
        <end position="459"/>
    </location>
</feature>
<dbReference type="GO" id="GO:0071555">
    <property type="term" value="P:cell wall organization"/>
    <property type="evidence" value="ECO:0007669"/>
    <property type="project" value="UniProtKB-KW"/>
</dbReference>
<dbReference type="InterPro" id="IPR005863">
    <property type="entry name" value="UDP-N-AcMur_synth"/>
</dbReference>
<keyword evidence="6 10" id="KW-0133">Cell shape</keyword>
<dbReference type="GO" id="GO:0009252">
    <property type="term" value="P:peptidoglycan biosynthetic process"/>
    <property type="evidence" value="ECO:0007669"/>
    <property type="project" value="UniProtKB-UniRule"/>
</dbReference>
<dbReference type="InterPro" id="IPR036565">
    <property type="entry name" value="Mur-like_cat_sf"/>
</dbReference>
<evidence type="ECO:0000259" key="12">
    <source>
        <dbReference type="Pfam" id="PF01225"/>
    </source>
</evidence>
<evidence type="ECO:0000256" key="3">
    <source>
        <dbReference type="ARBA" id="ARBA00022618"/>
    </source>
</evidence>
<protein>
    <recommendedName>
        <fullName evidence="10 11">UDP-N-acetylmuramoyl-tripeptide--D-alanyl-D-alanine ligase</fullName>
        <ecNumber evidence="10 11">6.3.2.10</ecNumber>
    </recommendedName>
    <alternativeName>
        <fullName evidence="10">D-alanyl-D-alanine-adding enzyme</fullName>
    </alternativeName>
</protein>
<dbReference type="InterPro" id="IPR004101">
    <property type="entry name" value="Mur_ligase_C"/>
</dbReference>
<dbReference type="GO" id="GO:0008766">
    <property type="term" value="F:UDP-N-acetylmuramoylalanyl-D-glutamyl-2,6-diaminopimelate-D-alanyl-D-alanine ligase activity"/>
    <property type="evidence" value="ECO:0007669"/>
    <property type="project" value="RHEA"/>
</dbReference>
<dbReference type="GO" id="GO:0005737">
    <property type="term" value="C:cytoplasm"/>
    <property type="evidence" value="ECO:0007669"/>
    <property type="project" value="UniProtKB-SubCell"/>
</dbReference>
<dbReference type="HOGENOM" id="CLU_031507_4_0_10"/>
<evidence type="ECO:0000259" key="13">
    <source>
        <dbReference type="Pfam" id="PF02875"/>
    </source>
</evidence>
<dbReference type="GO" id="GO:0047480">
    <property type="term" value="F:UDP-N-acetylmuramoyl-tripeptide-D-alanyl-D-alanine ligase activity"/>
    <property type="evidence" value="ECO:0007669"/>
    <property type="project" value="UniProtKB-UniRule"/>
</dbReference>
<dbReference type="SUPFAM" id="SSF63418">
    <property type="entry name" value="MurE/MurF N-terminal domain"/>
    <property type="match status" value="1"/>
</dbReference>
<dbReference type="PANTHER" id="PTHR43024">
    <property type="entry name" value="UDP-N-ACETYLMURAMOYL-TRIPEPTIDE--D-ALANYL-D-ALANINE LIGASE"/>
    <property type="match status" value="1"/>
</dbReference>
<evidence type="ECO:0000256" key="8">
    <source>
        <dbReference type="ARBA" id="ARBA00023306"/>
    </source>
</evidence>
<comment type="catalytic activity">
    <reaction evidence="10 11">
        <text>D-alanyl-D-alanine + UDP-N-acetyl-alpha-D-muramoyl-L-alanyl-gamma-D-glutamyl-meso-2,6-diaminopimelate + ATP = UDP-N-acetyl-alpha-D-muramoyl-L-alanyl-gamma-D-glutamyl-meso-2,6-diaminopimeloyl-D-alanyl-D-alanine + ADP + phosphate + H(+)</text>
        <dbReference type="Rhea" id="RHEA:28374"/>
        <dbReference type="ChEBI" id="CHEBI:15378"/>
        <dbReference type="ChEBI" id="CHEBI:30616"/>
        <dbReference type="ChEBI" id="CHEBI:43474"/>
        <dbReference type="ChEBI" id="CHEBI:57822"/>
        <dbReference type="ChEBI" id="CHEBI:61386"/>
        <dbReference type="ChEBI" id="CHEBI:83905"/>
        <dbReference type="ChEBI" id="CHEBI:456216"/>
        <dbReference type="EC" id="6.3.2.10"/>
    </reaction>
</comment>
<keyword evidence="3 10" id="KW-0132">Cell division</keyword>
<dbReference type="PANTHER" id="PTHR43024:SF1">
    <property type="entry name" value="UDP-N-ACETYLMURAMOYL-TRIPEPTIDE--D-ALANYL-D-ALANINE LIGASE"/>
    <property type="match status" value="1"/>
</dbReference>
<evidence type="ECO:0000256" key="2">
    <source>
        <dbReference type="ARBA" id="ARBA00022598"/>
    </source>
</evidence>
<dbReference type="GO" id="GO:0051301">
    <property type="term" value="P:cell division"/>
    <property type="evidence" value="ECO:0007669"/>
    <property type="project" value="UniProtKB-KW"/>
</dbReference>
<dbReference type="InterPro" id="IPR035911">
    <property type="entry name" value="MurE/MurF_N"/>
</dbReference>
<evidence type="ECO:0000256" key="6">
    <source>
        <dbReference type="ARBA" id="ARBA00022960"/>
    </source>
</evidence>
<evidence type="ECO:0000259" key="14">
    <source>
        <dbReference type="Pfam" id="PF08245"/>
    </source>
</evidence>
<keyword evidence="5 10" id="KW-0067">ATP-binding</keyword>
<evidence type="ECO:0000256" key="5">
    <source>
        <dbReference type="ARBA" id="ARBA00022840"/>
    </source>
</evidence>
<dbReference type="InterPro" id="IPR051046">
    <property type="entry name" value="MurCDEF_CellWall_CoF430Synth"/>
</dbReference>